<protein>
    <submittedName>
        <fullName evidence="3">PEP-CTERM sorting domain-containing protein</fullName>
    </submittedName>
</protein>
<dbReference type="Pfam" id="PF07589">
    <property type="entry name" value="PEP-CTERM"/>
    <property type="match status" value="1"/>
</dbReference>
<feature type="domain" description="Ice-binding protein C-terminal" evidence="2">
    <location>
        <begin position="32"/>
        <end position="54"/>
    </location>
</feature>
<name>A0A6M4A734_9BURK</name>
<dbReference type="KEGG" id="upi:EJG51_011715"/>
<dbReference type="NCBIfam" id="TIGR02595">
    <property type="entry name" value="PEP_CTERM"/>
    <property type="match status" value="1"/>
</dbReference>
<evidence type="ECO:0000256" key="1">
    <source>
        <dbReference type="SAM" id="Phobius"/>
    </source>
</evidence>
<proteinExistence type="predicted"/>
<evidence type="ECO:0000313" key="3">
    <source>
        <dbReference type="EMBL" id="QJQ06407.1"/>
    </source>
</evidence>
<dbReference type="EMBL" id="CP051152">
    <property type="protein sequence ID" value="QJQ06407.1"/>
    <property type="molecule type" value="Genomic_DNA"/>
</dbReference>
<feature type="transmembrane region" description="Helical" evidence="1">
    <location>
        <begin position="36"/>
        <end position="52"/>
    </location>
</feature>
<keyword evidence="1" id="KW-0472">Membrane</keyword>
<gene>
    <name evidence="3" type="ORF">EJG51_011715</name>
</gene>
<keyword evidence="1" id="KW-1133">Transmembrane helix</keyword>
<dbReference type="AlphaFoldDB" id="A0A6M4A734"/>
<accession>A0A6M4A734</accession>
<dbReference type="InterPro" id="IPR013424">
    <property type="entry name" value="Ice-binding_C"/>
</dbReference>
<dbReference type="Proteomes" id="UP000274350">
    <property type="component" value="Chromosome"/>
</dbReference>
<keyword evidence="1" id="KW-0812">Transmembrane</keyword>
<organism evidence="3 4">
    <name type="scientific">Undibacterium piscinae</name>
    <dbReference type="NCBI Taxonomy" id="2495591"/>
    <lineage>
        <taxon>Bacteria</taxon>
        <taxon>Pseudomonadati</taxon>
        <taxon>Pseudomonadota</taxon>
        <taxon>Betaproteobacteria</taxon>
        <taxon>Burkholderiales</taxon>
        <taxon>Oxalobacteraceae</taxon>
        <taxon>Undibacterium</taxon>
    </lineage>
</organism>
<keyword evidence="4" id="KW-1185">Reference proteome</keyword>
<evidence type="ECO:0000313" key="4">
    <source>
        <dbReference type="Proteomes" id="UP000274350"/>
    </source>
</evidence>
<sequence length="58" mass="6143">MVFIWHSPLAPDASHRNGAWSETFLVRVGANDVPEPASIALLGLGLAGLAFARKSKKA</sequence>
<evidence type="ECO:0000259" key="2">
    <source>
        <dbReference type="Pfam" id="PF07589"/>
    </source>
</evidence>
<reference evidence="3 4" key="1">
    <citation type="journal article" date="2019" name="Int. J. Syst. Evol. Microbiol.">
        <title>Undibacterium piscinae sp. nov., isolated from Korean shiner intestine.</title>
        <authorList>
            <person name="Lee S.Y."/>
            <person name="Kang W."/>
            <person name="Kim P.S."/>
            <person name="Kim H.S."/>
            <person name="Sung H."/>
            <person name="Shin N.R."/>
            <person name="Whon T.W."/>
            <person name="Yun J.H."/>
            <person name="Lee J.Y."/>
            <person name="Lee J.Y."/>
            <person name="Jung M.J."/>
            <person name="Jeong Y.S."/>
            <person name="Tak E.J."/>
            <person name="Han J.E."/>
            <person name="Hyun D.W."/>
            <person name="Kang M.S."/>
            <person name="Lee K.E."/>
            <person name="Lee B.H."/>
            <person name="Bae J.W."/>
        </authorList>
    </citation>
    <scope>NUCLEOTIDE SEQUENCE [LARGE SCALE GENOMIC DNA]</scope>
    <source>
        <strain evidence="3 4">S11R28</strain>
    </source>
</reference>